<comment type="catalytic activity">
    <reaction evidence="9">
        <text>L-threonyl-[protein] + ATP = O-phospho-L-threonyl-[protein] + ADP + H(+)</text>
        <dbReference type="Rhea" id="RHEA:46608"/>
        <dbReference type="Rhea" id="RHEA-COMP:11060"/>
        <dbReference type="Rhea" id="RHEA-COMP:11605"/>
        <dbReference type="ChEBI" id="CHEBI:15378"/>
        <dbReference type="ChEBI" id="CHEBI:30013"/>
        <dbReference type="ChEBI" id="CHEBI:30616"/>
        <dbReference type="ChEBI" id="CHEBI:61977"/>
        <dbReference type="ChEBI" id="CHEBI:456216"/>
        <dbReference type="EC" id="2.7.11.1"/>
    </reaction>
</comment>
<evidence type="ECO:0000313" key="12">
    <source>
        <dbReference type="EMBL" id="PIO64131.1"/>
    </source>
</evidence>
<dbReference type="AlphaFoldDB" id="A0A2G9U1I3"/>
<dbReference type="Gene3D" id="1.10.510.10">
    <property type="entry name" value="Transferase(Phosphotransferase) domain 1"/>
    <property type="match status" value="1"/>
</dbReference>
<comment type="similarity">
    <text evidence="1">Belongs to the protein kinase superfamily. CAMK Ser/Thr protein kinase family.</text>
</comment>
<evidence type="ECO:0000256" key="8">
    <source>
        <dbReference type="ARBA" id="ARBA00022840"/>
    </source>
</evidence>
<keyword evidence="7" id="KW-0418">Kinase</keyword>
<evidence type="ECO:0000256" key="2">
    <source>
        <dbReference type="ARBA" id="ARBA00012513"/>
    </source>
</evidence>
<dbReference type="GO" id="GO:0004674">
    <property type="term" value="F:protein serine/threonine kinase activity"/>
    <property type="evidence" value="ECO:0007669"/>
    <property type="project" value="UniProtKB-KW"/>
</dbReference>
<feature type="region of interest" description="Disordered" evidence="11">
    <location>
        <begin position="61"/>
        <end position="84"/>
    </location>
</feature>
<sequence>MKGLALSPGMRNRISKGYYAFPPEEWDHVSQSTKDEIRLLLRTDPTERMTIHTLMNTPLVTGEKAPEGIPIPGAIEEDEDEVPEEPVVVPRSVRFLRDGVKAPRLHSIQEEVGRALDMMRLGGDLVFLKGPQVSCNSLLARRTTAHLSIPRVQC</sequence>
<proteinExistence type="inferred from homology"/>
<evidence type="ECO:0000313" key="13">
    <source>
        <dbReference type="Proteomes" id="UP000230423"/>
    </source>
</evidence>
<comment type="catalytic activity">
    <reaction evidence="10">
        <text>L-seryl-[protein] + ATP = O-phospho-L-seryl-[protein] + ADP + H(+)</text>
        <dbReference type="Rhea" id="RHEA:17989"/>
        <dbReference type="Rhea" id="RHEA-COMP:9863"/>
        <dbReference type="Rhea" id="RHEA-COMP:11604"/>
        <dbReference type="ChEBI" id="CHEBI:15378"/>
        <dbReference type="ChEBI" id="CHEBI:29999"/>
        <dbReference type="ChEBI" id="CHEBI:30616"/>
        <dbReference type="ChEBI" id="CHEBI:83421"/>
        <dbReference type="ChEBI" id="CHEBI:456216"/>
        <dbReference type="EC" id="2.7.11.1"/>
    </reaction>
</comment>
<keyword evidence="4" id="KW-0597">Phosphoprotein</keyword>
<evidence type="ECO:0000256" key="10">
    <source>
        <dbReference type="ARBA" id="ARBA00048679"/>
    </source>
</evidence>
<dbReference type="InterPro" id="IPR011009">
    <property type="entry name" value="Kinase-like_dom_sf"/>
</dbReference>
<protein>
    <recommendedName>
        <fullName evidence="2">non-specific serine/threonine protein kinase</fullName>
        <ecNumber evidence="2">2.7.11.1</ecNumber>
    </recommendedName>
</protein>
<evidence type="ECO:0000256" key="9">
    <source>
        <dbReference type="ARBA" id="ARBA00047899"/>
    </source>
</evidence>
<feature type="compositionally biased region" description="Acidic residues" evidence="11">
    <location>
        <begin position="75"/>
        <end position="84"/>
    </location>
</feature>
<keyword evidence="3" id="KW-0723">Serine/threonine-protein kinase</keyword>
<dbReference type="SUPFAM" id="SSF56112">
    <property type="entry name" value="Protein kinase-like (PK-like)"/>
    <property type="match status" value="1"/>
</dbReference>
<evidence type="ECO:0000256" key="1">
    <source>
        <dbReference type="ARBA" id="ARBA00006692"/>
    </source>
</evidence>
<dbReference type="InterPro" id="IPR027442">
    <property type="entry name" value="MAPKAPK_C"/>
</dbReference>
<keyword evidence="5" id="KW-0808">Transferase</keyword>
<evidence type="ECO:0000256" key="7">
    <source>
        <dbReference type="ARBA" id="ARBA00022777"/>
    </source>
</evidence>
<dbReference type="Proteomes" id="UP000230423">
    <property type="component" value="Unassembled WGS sequence"/>
</dbReference>
<reference evidence="12 13" key="1">
    <citation type="submission" date="2015-09" db="EMBL/GenBank/DDBJ databases">
        <title>Draft genome of the parasitic nematode Teladorsagia circumcincta isolate WARC Sus (inbred).</title>
        <authorList>
            <person name="Mitreva M."/>
        </authorList>
    </citation>
    <scope>NUCLEOTIDE SEQUENCE [LARGE SCALE GENOMIC DNA]</scope>
    <source>
        <strain evidence="12 13">S</strain>
    </source>
</reference>
<keyword evidence="13" id="KW-1185">Reference proteome</keyword>
<dbReference type="Gene3D" id="4.10.1170.10">
    <property type="entry name" value="MAP kinase activated protein kinase 2"/>
    <property type="match status" value="1"/>
</dbReference>
<evidence type="ECO:0000256" key="6">
    <source>
        <dbReference type="ARBA" id="ARBA00022741"/>
    </source>
</evidence>
<evidence type="ECO:0000256" key="4">
    <source>
        <dbReference type="ARBA" id="ARBA00022553"/>
    </source>
</evidence>
<keyword evidence="6" id="KW-0547">Nucleotide-binding</keyword>
<name>A0A2G9U1I3_TELCI</name>
<dbReference type="EMBL" id="KZ350197">
    <property type="protein sequence ID" value="PIO64131.1"/>
    <property type="molecule type" value="Genomic_DNA"/>
</dbReference>
<keyword evidence="8" id="KW-0067">ATP-binding</keyword>
<evidence type="ECO:0000256" key="3">
    <source>
        <dbReference type="ARBA" id="ARBA00022527"/>
    </source>
</evidence>
<evidence type="ECO:0000256" key="5">
    <source>
        <dbReference type="ARBA" id="ARBA00022679"/>
    </source>
</evidence>
<evidence type="ECO:0000256" key="11">
    <source>
        <dbReference type="SAM" id="MobiDB-lite"/>
    </source>
</evidence>
<organism evidence="12 13">
    <name type="scientific">Teladorsagia circumcincta</name>
    <name type="common">Brown stomach worm</name>
    <name type="synonym">Ostertagia circumcincta</name>
    <dbReference type="NCBI Taxonomy" id="45464"/>
    <lineage>
        <taxon>Eukaryota</taxon>
        <taxon>Metazoa</taxon>
        <taxon>Ecdysozoa</taxon>
        <taxon>Nematoda</taxon>
        <taxon>Chromadorea</taxon>
        <taxon>Rhabditida</taxon>
        <taxon>Rhabditina</taxon>
        <taxon>Rhabditomorpha</taxon>
        <taxon>Strongyloidea</taxon>
        <taxon>Trichostrongylidae</taxon>
        <taxon>Teladorsagia</taxon>
    </lineage>
</organism>
<dbReference type="GO" id="GO:0005524">
    <property type="term" value="F:ATP binding"/>
    <property type="evidence" value="ECO:0007669"/>
    <property type="project" value="UniProtKB-KW"/>
</dbReference>
<dbReference type="OrthoDB" id="40902at2759"/>
<accession>A0A2G9U1I3</accession>
<gene>
    <name evidence="12" type="ORF">TELCIR_14252</name>
</gene>
<dbReference type="EC" id="2.7.11.1" evidence="2"/>